<feature type="transmembrane region" description="Helical" evidence="1">
    <location>
        <begin position="73"/>
        <end position="94"/>
    </location>
</feature>
<protein>
    <submittedName>
        <fullName evidence="2">Uncharacterized protein</fullName>
    </submittedName>
</protein>
<reference evidence="2 3" key="1">
    <citation type="submission" date="2023-01" db="EMBL/GenBank/DDBJ databases">
        <title>Sporosarcina sp. nov., isolated from Korean tranditional fermented seafood 'Jeotgal'.</title>
        <authorList>
            <person name="Yang A.-I."/>
        </authorList>
    </citation>
    <scope>NUCLEOTIDE SEQUENCE [LARGE SCALE GENOMIC DNA]</scope>
    <source>
        <strain evidence="2 3">B2O-1</strain>
    </source>
</reference>
<dbReference type="RefSeq" id="WP_323691344.1">
    <property type="nucleotide sequence ID" value="NZ_CP116341.1"/>
</dbReference>
<keyword evidence="3" id="KW-1185">Reference proteome</keyword>
<keyword evidence="1" id="KW-1133">Transmembrane helix</keyword>
<sequence>MNSQQNTNKPVKADNLILFTFLLHVFLLLCASAVPEGRFLFWLPINLAIETFIIFRLLLLWKRYSKYEPRRYNSLQLYWALIGSSIFAMMPFVRSTYGTLAFWPFLIGTVLLFLISHLLKERITSVFVNPGKRRQLIKLPKVLAVIVLLGLVITAMLRFTQAHPNLGLIIFLYLLAGFLLFCATPFSLDQERIEKLKAD</sequence>
<feature type="transmembrane region" description="Helical" evidence="1">
    <location>
        <begin position="100"/>
        <end position="119"/>
    </location>
</feature>
<keyword evidence="1" id="KW-0812">Transmembrane</keyword>
<dbReference type="EMBL" id="CP116341">
    <property type="protein sequence ID" value="WOV83652.1"/>
    <property type="molecule type" value="Genomic_DNA"/>
</dbReference>
<feature type="transmembrane region" description="Helical" evidence="1">
    <location>
        <begin position="139"/>
        <end position="160"/>
    </location>
</feature>
<evidence type="ECO:0000313" key="3">
    <source>
        <dbReference type="Proteomes" id="UP001303532"/>
    </source>
</evidence>
<name>A0ABZ0KWC2_9BACL</name>
<feature type="transmembrane region" description="Helical" evidence="1">
    <location>
        <begin position="16"/>
        <end position="34"/>
    </location>
</feature>
<dbReference type="Proteomes" id="UP001303532">
    <property type="component" value="Chromosome"/>
</dbReference>
<feature type="transmembrane region" description="Helical" evidence="1">
    <location>
        <begin position="40"/>
        <end position="61"/>
    </location>
</feature>
<organism evidence="2 3">
    <name type="scientific">Sporosarcina jeotgali</name>
    <dbReference type="NCBI Taxonomy" id="3020056"/>
    <lineage>
        <taxon>Bacteria</taxon>
        <taxon>Bacillati</taxon>
        <taxon>Bacillota</taxon>
        <taxon>Bacilli</taxon>
        <taxon>Bacillales</taxon>
        <taxon>Caryophanaceae</taxon>
        <taxon>Sporosarcina</taxon>
    </lineage>
</organism>
<gene>
    <name evidence="2" type="ORF">PGH26_12280</name>
</gene>
<accession>A0ABZ0KWC2</accession>
<feature type="transmembrane region" description="Helical" evidence="1">
    <location>
        <begin position="166"/>
        <end position="188"/>
    </location>
</feature>
<evidence type="ECO:0000313" key="2">
    <source>
        <dbReference type="EMBL" id="WOV83652.1"/>
    </source>
</evidence>
<keyword evidence="1" id="KW-0472">Membrane</keyword>
<evidence type="ECO:0000256" key="1">
    <source>
        <dbReference type="SAM" id="Phobius"/>
    </source>
</evidence>
<proteinExistence type="predicted"/>